<evidence type="ECO:0000313" key="4">
    <source>
        <dbReference type="EMBL" id="KAF2651886.1"/>
    </source>
</evidence>
<dbReference type="PANTHER" id="PTHR42109">
    <property type="entry name" value="UNPLACED GENOMIC SCAFFOLD UM_SCAF_CONTIG_1.265, WHOLE GENOME SHOTGUN SEQUENCE"/>
    <property type="match status" value="1"/>
</dbReference>
<evidence type="ECO:0000256" key="1">
    <source>
        <dbReference type="SAM" id="MobiDB-lite"/>
    </source>
</evidence>
<accession>A0A6A6SVZ5</accession>
<dbReference type="InterPro" id="IPR056119">
    <property type="entry name" value="DUF7702"/>
</dbReference>
<feature type="transmembrane region" description="Helical" evidence="2">
    <location>
        <begin position="38"/>
        <end position="58"/>
    </location>
</feature>
<dbReference type="AlphaFoldDB" id="A0A6A6SVZ5"/>
<dbReference type="EMBL" id="MU004415">
    <property type="protein sequence ID" value="KAF2651886.1"/>
    <property type="molecule type" value="Genomic_DNA"/>
</dbReference>
<protein>
    <recommendedName>
        <fullName evidence="3">DUF7702 domain-containing protein</fullName>
    </recommendedName>
</protein>
<sequence>MLDAHGWVSVVDLIIYDPALVVAALVCFRHGFRKGSGWIYTLVLCLVRIIGSICRLVSINHPSERLITTTFVLDSVGLGPLLLATMGLLSRFVAFINAHAASRVTTLHFRIIKIVITVGLVLSVVGGISGYKTQPDGSIKIPTESKVGVILFIPAFVALILILFVSLPHTAVVPPKERRVPVAVAFAFPFVAVRLLYSILAVYLHNHTFGVLNGSVVVWALMAVVEEFIVVIMYLTLGFLVDPRNAEDSGSSPWSSTVERAERHVKRTRERTGGYEMARGAERQGLRAGGHQSTGVV</sequence>
<dbReference type="PANTHER" id="PTHR42109:SF2">
    <property type="entry name" value="INTEGRAL MEMBRANE PROTEIN"/>
    <property type="match status" value="1"/>
</dbReference>
<evidence type="ECO:0000256" key="2">
    <source>
        <dbReference type="SAM" id="Phobius"/>
    </source>
</evidence>
<dbReference type="OrthoDB" id="2560628at2759"/>
<keyword evidence="2" id="KW-1133">Transmembrane helix</keyword>
<evidence type="ECO:0000259" key="3">
    <source>
        <dbReference type="Pfam" id="PF24800"/>
    </source>
</evidence>
<keyword evidence="2" id="KW-0472">Membrane</keyword>
<dbReference type="Pfam" id="PF24800">
    <property type="entry name" value="DUF7702"/>
    <property type="match status" value="1"/>
</dbReference>
<keyword evidence="2" id="KW-0812">Transmembrane</keyword>
<proteinExistence type="predicted"/>
<evidence type="ECO:0000313" key="5">
    <source>
        <dbReference type="Proteomes" id="UP000799324"/>
    </source>
</evidence>
<feature type="transmembrane region" description="Helical" evidence="2">
    <location>
        <begin position="216"/>
        <end position="241"/>
    </location>
</feature>
<feature type="compositionally biased region" description="Polar residues" evidence="1">
    <location>
        <begin position="248"/>
        <end position="258"/>
    </location>
</feature>
<feature type="transmembrane region" description="Helical" evidence="2">
    <location>
        <begin position="78"/>
        <end position="99"/>
    </location>
</feature>
<feature type="domain" description="DUF7702" evidence="3">
    <location>
        <begin position="2"/>
        <end position="241"/>
    </location>
</feature>
<gene>
    <name evidence="4" type="ORF">K491DRAFT_696113</name>
</gene>
<feature type="transmembrane region" description="Helical" evidence="2">
    <location>
        <begin position="149"/>
        <end position="168"/>
    </location>
</feature>
<feature type="transmembrane region" description="Helical" evidence="2">
    <location>
        <begin position="6"/>
        <end position="26"/>
    </location>
</feature>
<feature type="transmembrane region" description="Helical" evidence="2">
    <location>
        <begin position="111"/>
        <end position="129"/>
    </location>
</feature>
<dbReference type="Proteomes" id="UP000799324">
    <property type="component" value="Unassembled WGS sequence"/>
</dbReference>
<organism evidence="4 5">
    <name type="scientific">Lophiostoma macrostomum CBS 122681</name>
    <dbReference type="NCBI Taxonomy" id="1314788"/>
    <lineage>
        <taxon>Eukaryota</taxon>
        <taxon>Fungi</taxon>
        <taxon>Dikarya</taxon>
        <taxon>Ascomycota</taxon>
        <taxon>Pezizomycotina</taxon>
        <taxon>Dothideomycetes</taxon>
        <taxon>Pleosporomycetidae</taxon>
        <taxon>Pleosporales</taxon>
        <taxon>Lophiostomataceae</taxon>
        <taxon>Lophiostoma</taxon>
    </lineage>
</organism>
<reference evidence="4" key="1">
    <citation type="journal article" date="2020" name="Stud. Mycol.">
        <title>101 Dothideomycetes genomes: a test case for predicting lifestyles and emergence of pathogens.</title>
        <authorList>
            <person name="Haridas S."/>
            <person name="Albert R."/>
            <person name="Binder M."/>
            <person name="Bloem J."/>
            <person name="Labutti K."/>
            <person name="Salamov A."/>
            <person name="Andreopoulos B."/>
            <person name="Baker S."/>
            <person name="Barry K."/>
            <person name="Bills G."/>
            <person name="Bluhm B."/>
            <person name="Cannon C."/>
            <person name="Castanera R."/>
            <person name="Culley D."/>
            <person name="Daum C."/>
            <person name="Ezra D."/>
            <person name="Gonzalez J."/>
            <person name="Henrissat B."/>
            <person name="Kuo A."/>
            <person name="Liang C."/>
            <person name="Lipzen A."/>
            <person name="Lutzoni F."/>
            <person name="Magnuson J."/>
            <person name="Mondo S."/>
            <person name="Nolan M."/>
            <person name="Ohm R."/>
            <person name="Pangilinan J."/>
            <person name="Park H.-J."/>
            <person name="Ramirez L."/>
            <person name="Alfaro M."/>
            <person name="Sun H."/>
            <person name="Tritt A."/>
            <person name="Yoshinaga Y."/>
            <person name="Zwiers L.-H."/>
            <person name="Turgeon B."/>
            <person name="Goodwin S."/>
            <person name="Spatafora J."/>
            <person name="Crous P."/>
            <person name="Grigoriev I."/>
        </authorList>
    </citation>
    <scope>NUCLEOTIDE SEQUENCE</scope>
    <source>
        <strain evidence="4">CBS 122681</strain>
    </source>
</reference>
<feature type="region of interest" description="Disordered" evidence="1">
    <location>
        <begin position="247"/>
        <end position="278"/>
    </location>
</feature>
<name>A0A6A6SVZ5_9PLEO</name>
<keyword evidence="5" id="KW-1185">Reference proteome</keyword>
<feature type="transmembrane region" description="Helical" evidence="2">
    <location>
        <begin position="180"/>
        <end position="204"/>
    </location>
</feature>